<proteinExistence type="predicted"/>
<dbReference type="Gene3D" id="1.20.1280.50">
    <property type="match status" value="1"/>
</dbReference>
<dbReference type="SUPFAM" id="SSF81383">
    <property type="entry name" value="F-box domain"/>
    <property type="match status" value="1"/>
</dbReference>
<name>A0A336LZP1_CULSO</name>
<dbReference type="CDD" id="cd09917">
    <property type="entry name" value="F-box_SF"/>
    <property type="match status" value="1"/>
</dbReference>
<dbReference type="PROSITE" id="PS50181">
    <property type="entry name" value="FBOX"/>
    <property type="match status" value="1"/>
</dbReference>
<protein>
    <submittedName>
        <fullName evidence="2">CSON006869 protein</fullName>
    </submittedName>
</protein>
<dbReference type="AlphaFoldDB" id="A0A336LZP1"/>
<evidence type="ECO:0000259" key="1">
    <source>
        <dbReference type="PROSITE" id="PS50181"/>
    </source>
</evidence>
<dbReference type="EMBL" id="UFQT01000258">
    <property type="protein sequence ID" value="SSX22491.1"/>
    <property type="molecule type" value="Genomic_DNA"/>
</dbReference>
<organism evidence="2">
    <name type="scientific">Culicoides sonorensis</name>
    <name type="common">Biting midge</name>
    <dbReference type="NCBI Taxonomy" id="179676"/>
    <lineage>
        <taxon>Eukaryota</taxon>
        <taxon>Metazoa</taxon>
        <taxon>Ecdysozoa</taxon>
        <taxon>Arthropoda</taxon>
        <taxon>Hexapoda</taxon>
        <taxon>Insecta</taxon>
        <taxon>Pterygota</taxon>
        <taxon>Neoptera</taxon>
        <taxon>Endopterygota</taxon>
        <taxon>Diptera</taxon>
        <taxon>Nematocera</taxon>
        <taxon>Chironomoidea</taxon>
        <taxon>Ceratopogonidae</taxon>
        <taxon>Ceratopogoninae</taxon>
        <taxon>Culicoides</taxon>
        <taxon>Monoculicoides</taxon>
    </lineage>
</organism>
<reference evidence="2" key="1">
    <citation type="submission" date="2018-07" db="EMBL/GenBank/DDBJ databases">
        <authorList>
            <person name="Quirk P.G."/>
            <person name="Krulwich T.A."/>
        </authorList>
    </citation>
    <scope>NUCLEOTIDE SEQUENCE</scope>
</reference>
<dbReference type="InterPro" id="IPR001810">
    <property type="entry name" value="F-box_dom"/>
</dbReference>
<dbReference type="VEuPathDB" id="VectorBase:CSON006869"/>
<accession>A0A336LZP1</accession>
<sequence length="383" mass="45334">MATIHDIPVEILTKIFEYLTPSDRRVASQVNRYWQYIWNTPTLFDTDRTLIFNDCVIRSGCKPASVFRKTNRRYYKIIIGHVEFEDGFVEMWTRLGKTIKFLEFDRTFVFNKEKHSEFLQYFPNLKIMKINFEYWKRETFQFDMISSTIEKLILNFGPYYGSTKAFEKLILYSTGLNELELENIELNDEVVALLPSIMCILTKLKIKVYSHQIQNLKKIRAPNLTHLSVKEFGSELHEILSEVLERLWNLQNFELSTRDVMPPKNIRKLGTLKVVNLEYYPECMSSVKFFGELEELDVSIWEDNDSDCFFGHNVYKNYSIKVFKLVTHKNQSCPRCIETIVRSFPLLERFEIDLKLTGNQLTFLYENMVMLKNVVHKTVVDSA</sequence>
<dbReference type="InterPro" id="IPR036047">
    <property type="entry name" value="F-box-like_dom_sf"/>
</dbReference>
<dbReference type="SMART" id="SM00256">
    <property type="entry name" value="FBOX"/>
    <property type="match status" value="1"/>
</dbReference>
<dbReference type="InterPro" id="IPR032675">
    <property type="entry name" value="LRR_dom_sf"/>
</dbReference>
<dbReference type="Pfam" id="PF12937">
    <property type="entry name" value="F-box-like"/>
    <property type="match status" value="1"/>
</dbReference>
<evidence type="ECO:0000313" key="2">
    <source>
        <dbReference type="EMBL" id="SSX22491.1"/>
    </source>
</evidence>
<dbReference type="Gene3D" id="3.80.10.10">
    <property type="entry name" value="Ribonuclease Inhibitor"/>
    <property type="match status" value="1"/>
</dbReference>
<gene>
    <name evidence="2" type="primary">CSON006869</name>
</gene>
<dbReference type="SUPFAM" id="SSF52047">
    <property type="entry name" value="RNI-like"/>
    <property type="match status" value="1"/>
</dbReference>
<feature type="domain" description="F-box" evidence="1">
    <location>
        <begin position="1"/>
        <end position="47"/>
    </location>
</feature>